<dbReference type="InterPro" id="IPR036366">
    <property type="entry name" value="PGBDSf"/>
</dbReference>
<dbReference type="Proteomes" id="UP000199302">
    <property type="component" value="Unassembled WGS sequence"/>
</dbReference>
<dbReference type="Gene3D" id="1.10.101.10">
    <property type="entry name" value="PGBD-like superfamily/PGBD"/>
    <property type="match status" value="1"/>
</dbReference>
<feature type="signal peptide" evidence="1">
    <location>
        <begin position="1"/>
        <end position="20"/>
    </location>
</feature>
<keyword evidence="1" id="KW-0732">Signal</keyword>
<dbReference type="EMBL" id="FOYI01000006">
    <property type="protein sequence ID" value="SFR10551.1"/>
    <property type="molecule type" value="Genomic_DNA"/>
</dbReference>
<dbReference type="Gene3D" id="2.40.10.120">
    <property type="match status" value="1"/>
</dbReference>
<dbReference type="Pfam" id="PF13365">
    <property type="entry name" value="Trypsin_2"/>
    <property type="match status" value="1"/>
</dbReference>
<feature type="domain" description="Peptidoglycan binding-like" evidence="2">
    <location>
        <begin position="153"/>
        <end position="204"/>
    </location>
</feature>
<dbReference type="Pfam" id="PF01471">
    <property type="entry name" value="PG_binding_1"/>
    <property type="match status" value="1"/>
</dbReference>
<dbReference type="OrthoDB" id="6810892at2"/>
<dbReference type="InterPro" id="IPR036365">
    <property type="entry name" value="PGBD-like_sf"/>
</dbReference>
<accession>A0A1I6DYZ5</accession>
<sequence length="572" mass="60535">MRRWVMSAALAAVLWAGAGAAQQQPVWVQIEALPTLQQAEDRLRAYAAALPDVNGFDLGNGWYSVALGPYARDDAESVLRQYRAQGAIPSDSYIALPSAYERQVWPAGQQSAALVPPASAEPAPQEVEPLRQAEETRAEALRTERALGRAAHAELQTALQWSGHYSGAIDGLIGRGTRGAMERWQAANRYEPSGVLTTAQRAALFAQYNAVLDGMGLQTVQSAETGIEIALPLGVVAFDRLEPPFAHYAPTGDLAARVHLISQRGGRADLVGLFDVMQTLSVVPLDSTAEIRSGSFTLAGADDEIASHTQAELSGDTIKGFTLVWPAGDEARRMRVLQEMQASFRPIDGVLPATAGNAAQDIDLLSGLEIRRPARTRSGFYASADGIVVTTRDVAQDCTRLTLNDRYEAELLLEDAAHGLALLRSTEAIAPPRHASLRTTAPLLRSEVAVAGYSYGGRLGAPTLTYGRLADVKALDGAETRDRLELAALEGDAGGPVLDAAGQVFGMLLPREAGARQLPDGAAFSVDAAVIADLLAEAGIATPPAPAAAPDLHAEALGEMASEMVVLVSCWN</sequence>
<dbReference type="AlphaFoldDB" id="A0A1I6DYZ5"/>
<organism evidence="3 4">
    <name type="scientific">Poseidonocella sedimentorum</name>
    <dbReference type="NCBI Taxonomy" id="871652"/>
    <lineage>
        <taxon>Bacteria</taxon>
        <taxon>Pseudomonadati</taxon>
        <taxon>Pseudomonadota</taxon>
        <taxon>Alphaproteobacteria</taxon>
        <taxon>Rhodobacterales</taxon>
        <taxon>Roseobacteraceae</taxon>
        <taxon>Poseidonocella</taxon>
    </lineage>
</organism>
<evidence type="ECO:0000256" key="1">
    <source>
        <dbReference type="SAM" id="SignalP"/>
    </source>
</evidence>
<evidence type="ECO:0000313" key="3">
    <source>
        <dbReference type="EMBL" id="SFR10551.1"/>
    </source>
</evidence>
<dbReference type="STRING" id="871652.SAMN04515673_10682"/>
<keyword evidence="4" id="KW-1185">Reference proteome</keyword>
<dbReference type="RefSeq" id="WP_092080628.1">
    <property type="nucleotide sequence ID" value="NZ_FOYI01000006.1"/>
</dbReference>
<reference evidence="3 4" key="1">
    <citation type="submission" date="2016-10" db="EMBL/GenBank/DDBJ databases">
        <authorList>
            <person name="de Groot N.N."/>
        </authorList>
    </citation>
    <scope>NUCLEOTIDE SEQUENCE [LARGE SCALE GENOMIC DNA]</scope>
    <source>
        <strain evidence="4">KMM 9023,NRIC 0796,JCM 17311,KCTC 23692</strain>
    </source>
</reference>
<name>A0A1I6DYZ5_9RHOB</name>
<evidence type="ECO:0000259" key="2">
    <source>
        <dbReference type="Pfam" id="PF01471"/>
    </source>
</evidence>
<proteinExistence type="predicted"/>
<dbReference type="SUPFAM" id="SSF50494">
    <property type="entry name" value="Trypsin-like serine proteases"/>
    <property type="match status" value="1"/>
</dbReference>
<feature type="chain" id="PRO_5011670984" evidence="1">
    <location>
        <begin position="21"/>
        <end position="572"/>
    </location>
</feature>
<dbReference type="SUPFAM" id="SSF47090">
    <property type="entry name" value="PGBD-like"/>
    <property type="match status" value="1"/>
</dbReference>
<gene>
    <name evidence="3" type="ORF">SAMN04515673_10682</name>
</gene>
<dbReference type="InterPro" id="IPR002477">
    <property type="entry name" value="Peptidoglycan-bd-like"/>
</dbReference>
<dbReference type="InterPro" id="IPR009003">
    <property type="entry name" value="Peptidase_S1_PA"/>
</dbReference>
<protein>
    <submittedName>
        <fullName evidence="3">Sporulation related domain-containing protein</fullName>
    </submittedName>
</protein>
<evidence type="ECO:0000313" key="4">
    <source>
        <dbReference type="Proteomes" id="UP000199302"/>
    </source>
</evidence>